<name>A0A1Q3CQS0_CEPFO</name>
<evidence type="ECO:0000256" key="2">
    <source>
        <dbReference type="ARBA" id="ARBA00022676"/>
    </source>
</evidence>
<dbReference type="EMBL" id="BDDD01002646">
    <property type="protein sequence ID" value="GAV82482.1"/>
    <property type="molecule type" value="Genomic_DNA"/>
</dbReference>
<dbReference type="InParanoid" id="A0A1Q3CQS0"/>
<dbReference type="FunFam" id="3.40.50.2000:FF:000088">
    <property type="entry name" value="Glycosyltransferase"/>
    <property type="match status" value="1"/>
</dbReference>
<dbReference type="GO" id="GO:0035251">
    <property type="term" value="F:UDP-glucosyltransferase activity"/>
    <property type="evidence" value="ECO:0007669"/>
    <property type="project" value="InterPro"/>
</dbReference>
<dbReference type="Pfam" id="PF00201">
    <property type="entry name" value="UDPGT"/>
    <property type="match status" value="1"/>
</dbReference>
<reference evidence="5" key="1">
    <citation type="submission" date="2016-04" db="EMBL/GenBank/DDBJ databases">
        <title>Cephalotus genome sequencing.</title>
        <authorList>
            <person name="Fukushima K."/>
            <person name="Hasebe M."/>
            <person name="Fang X."/>
        </authorList>
    </citation>
    <scope>NUCLEOTIDE SEQUENCE [LARGE SCALE GENOMIC DNA]</scope>
    <source>
        <strain evidence="5">cv. St1</strain>
    </source>
</reference>
<keyword evidence="2" id="KW-0328">Glycosyltransferase</keyword>
<protein>
    <submittedName>
        <fullName evidence="4">UDPGT domain-containing protein</fullName>
    </submittedName>
</protein>
<dbReference type="PANTHER" id="PTHR48049:SF60">
    <property type="entry name" value="UDP-GLYCOSYLTRANSFERASE 91B1"/>
    <property type="match status" value="1"/>
</dbReference>
<dbReference type="CDD" id="cd03784">
    <property type="entry name" value="GT1_Gtf-like"/>
    <property type="match status" value="1"/>
</dbReference>
<dbReference type="FunFam" id="3.40.50.2000:FF:000037">
    <property type="entry name" value="Glycosyltransferase"/>
    <property type="match status" value="1"/>
</dbReference>
<organism evidence="4 5">
    <name type="scientific">Cephalotus follicularis</name>
    <name type="common">Albany pitcher plant</name>
    <dbReference type="NCBI Taxonomy" id="3775"/>
    <lineage>
        <taxon>Eukaryota</taxon>
        <taxon>Viridiplantae</taxon>
        <taxon>Streptophyta</taxon>
        <taxon>Embryophyta</taxon>
        <taxon>Tracheophyta</taxon>
        <taxon>Spermatophyta</taxon>
        <taxon>Magnoliopsida</taxon>
        <taxon>eudicotyledons</taxon>
        <taxon>Gunneridae</taxon>
        <taxon>Pentapetalae</taxon>
        <taxon>rosids</taxon>
        <taxon>fabids</taxon>
        <taxon>Oxalidales</taxon>
        <taxon>Cephalotaceae</taxon>
        <taxon>Cephalotus</taxon>
    </lineage>
</organism>
<proteinExistence type="inferred from homology"/>
<dbReference type="AlphaFoldDB" id="A0A1Q3CQS0"/>
<keyword evidence="5" id="KW-1185">Reference proteome</keyword>
<evidence type="ECO:0000313" key="5">
    <source>
        <dbReference type="Proteomes" id="UP000187406"/>
    </source>
</evidence>
<comment type="similarity">
    <text evidence="1">Belongs to the UDP-glycosyltransferase family.</text>
</comment>
<evidence type="ECO:0000256" key="3">
    <source>
        <dbReference type="ARBA" id="ARBA00022679"/>
    </source>
</evidence>
<gene>
    <name evidence="4" type="ORF">CFOL_v3_25933</name>
</gene>
<keyword evidence="3" id="KW-0808">Transferase</keyword>
<comment type="caution">
    <text evidence="4">The sequence shown here is derived from an EMBL/GenBank/DDBJ whole genome shotgun (WGS) entry which is preliminary data.</text>
</comment>
<accession>A0A1Q3CQS0</accession>
<dbReference type="Gene3D" id="3.40.50.2000">
    <property type="entry name" value="Glycogen Phosphorylase B"/>
    <property type="match status" value="2"/>
</dbReference>
<dbReference type="OrthoDB" id="5835829at2759"/>
<dbReference type="FunCoup" id="A0A1Q3CQS0">
    <property type="interactions" value="2"/>
</dbReference>
<dbReference type="Proteomes" id="UP000187406">
    <property type="component" value="Unassembled WGS sequence"/>
</dbReference>
<dbReference type="SUPFAM" id="SSF53756">
    <property type="entry name" value="UDP-Glycosyltransferase/glycogen phosphorylase"/>
    <property type="match status" value="1"/>
</dbReference>
<dbReference type="InterPro" id="IPR002213">
    <property type="entry name" value="UDP_glucos_trans"/>
</dbReference>
<sequence length="457" mass="51450">MAELKKLHIAMFPWLAFGHIIPFLELAKLIAQKGHKISFISTPRNIQRLPKTPPNIASLIHLVSLPLPHEANLPKDTEATSDLRIDEVPFLKKAFDGLQESVAQFLETYTPDWIIYDFAPHWLPPIAAKHGISRAFFSIFNAALLSFFESLLTISLTELEDLIVPPKWATFPTKVGLRLYETKQLINYSYTPNESGFADSFRLMETISGAEMIAIRSCIEIESDWLRFLTPLFHKPVVPVGLMPPKVSQDHQDDTWQEIAEWLDTHEKGSVVYIALGSEVTPSQDDFSELANGLELSGLPFFWALRKKQDSVKLPDGFEERVKGRGVVWAGWAPQVKVLSHECIGCFLNHGGSSSIIEGIYFARVLVMLPFLADQGFNARIFGEKNVGIEIPRNEQDGSFTSNTVAESLRLVMVNEEGRIYREKAKEMSLVVGDGVLQSLYIEKFLENLINHRGVST</sequence>
<dbReference type="PANTHER" id="PTHR48049">
    <property type="entry name" value="GLYCOSYLTRANSFERASE"/>
    <property type="match status" value="1"/>
</dbReference>
<evidence type="ECO:0000256" key="1">
    <source>
        <dbReference type="ARBA" id="ARBA00009995"/>
    </source>
</evidence>
<evidence type="ECO:0000313" key="4">
    <source>
        <dbReference type="EMBL" id="GAV82482.1"/>
    </source>
</evidence>
<dbReference type="InterPro" id="IPR050481">
    <property type="entry name" value="UDP-glycosyltransf_plant"/>
</dbReference>